<dbReference type="InterPro" id="IPR015168">
    <property type="entry name" value="SsuA/THI5"/>
</dbReference>
<dbReference type="Proteomes" id="UP000243451">
    <property type="component" value="Unassembled WGS sequence"/>
</dbReference>
<dbReference type="PANTHER" id="PTHR31528">
    <property type="entry name" value="4-AMINO-5-HYDROXYMETHYL-2-METHYLPYRIMIDINE PHOSPHATE SYNTHASE THI11-RELATED"/>
    <property type="match status" value="1"/>
</dbReference>
<dbReference type="Gene3D" id="3.40.190.10">
    <property type="entry name" value="Periplasmic binding protein-like II"/>
    <property type="match status" value="2"/>
</dbReference>
<gene>
    <name evidence="3" type="ORF">C1949_02100</name>
</gene>
<name>A0A2P4F0M2_9GAMM</name>
<organism evidence="3 4">
    <name type="scientific">Halopseudomonas oceani</name>
    <dbReference type="NCBI Taxonomy" id="1708783"/>
    <lineage>
        <taxon>Bacteria</taxon>
        <taxon>Pseudomonadati</taxon>
        <taxon>Pseudomonadota</taxon>
        <taxon>Gammaproteobacteria</taxon>
        <taxon>Pseudomonadales</taxon>
        <taxon>Pseudomonadaceae</taxon>
        <taxon>Halopseudomonas</taxon>
    </lineage>
</organism>
<evidence type="ECO:0000256" key="1">
    <source>
        <dbReference type="SAM" id="SignalP"/>
    </source>
</evidence>
<evidence type="ECO:0000259" key="2">
    <source>
        <dbReference type="Pfam" id="PF09084"/>
    </source>
</evidence>
<feature type="domain" description="SsuA/THI5-like" evidence="2">
    <location>
        <begin position="52"/>
        <end position="258"/>
    </location>
</feature>
<sequence length="356" mass="39140">MNKATRAAHSSFRQRAGQKAIAALLGSALLAMPLAASALEKVSYRTNWFPEAEHGGWYQAAVDGTYEKYGLEVEQEPGGPQVNNLQLLLAGKADFVMLHSSGQILEAISQGLPIVAVAAFYQKDPQAIMTHKGVGHDSLEDLKGQPILLSQDAHQSFWPWLKSQYGYTDEQIRPYTFQMGPFIANTGVIQQCYISAEPFVVKQAGIDPNLFLLSDYGWNSYSTLIVTTTDTVENRPELVESFVNASVEGWYRYLTDPAATNIEINRLDANQTPEQLAYSFDAITSRAMLVSGDALELGIGAMTDARWKDISEQLKSLDLLDADTDYTKAFTTRFIGTDAIKAMMAEYPEAARGAAN</sequence>
<dbReference type="OrthoDB" id="9180959at2"/>
<evidence type="ECO:0000313" key="3">
    <source>
        <dbReference type="EMBL" id="POB06552.1"/>
    </source>
</evidence>
<dbReference type="SUPFAM" id="SSF53850">
    <property type="entry name" value="Periplasmic binding protein-like II"/>
    <property type="match status" value="1"/>
</dbReference>
<dbReference type="EMBL" id="PPSK01000001">
    <property type="protein sequence ID" value="POB06552.1"/>
    <property type="molecule type" value="Genomic_DNA"/>
</dbReference>
<accession>A0A2P4F0M2</accession>
<dbReference type="GO" id="GO:0009228">
    <property type="term" value="P:thiamine biosynthetic process"/>
    <property type="evidence" value="ECO:0007669"/>
    <property type="project" value="InterPro"/>
</dbReference>
<comment type="caution">
    <text evidence="3">The sequence shown here is derived from an EMBL/GenBank/DDBJ whole genome shotgun (WGS) entry which is preliminary data.</text>
</comment>
<keyword evidence="1" id="KW-0732">Signal</keyword>
<dbReference type="InterPro" id="IPR027939">
    <property type="entry name" value="NMT1/THI5"/>
</dbReference>
<protein>
    <submittedName>
        <fullName evidence="3">Nitrate ABC transporter substrate-binding protein</fullName>
    </submittedName>
</protein>
<dbReference type="PANTHER" id="PTHR31528:SF3">
    <property type="entry name" value="THIAMINE BIOSYNTHESIS PROTEIN HI_0357-RELATED"/>
    <property type="match status" value="1"/>
</dbReference>
<keyword evidence="4" id="KW-1185">Reference proteome</keyword>
<feature type="signal peptide" evidence="1">
    <location>
        <begin position="1"/>
        <end position="38"/>
    </location>
</feature>
<evidence type="ECO:0000313" key="4">
    <source>
        <dbReference type="Proteomes" id="UP000243451"/>
    </source>
</evidence>
<feature type="chain" id="PRO_5015149195" evidence="1">
    <location>
        <begin position="39"/>
        <end position="356"/>
    </location>
</feature>
<dbReference type="AlphaFoldDB" id="A0A2P4F0M2"/>
<dbReference type="Pfam" id="PF09084">
    <property type="entry name" value="NMT1"/>
    <property type="match status" value="1"/>
</dbReference>
<proteinExistence type="predicted"/>
<reference evidence="3 4" key="1">
    <citation type="submission" date="2018-01" db="EMBL/GenBank/DDBJ databases">
        <title>Draft genome of the type strain Pseudomonas oceani DSM 100277 isolated from the deep water in Okinawa trough, northwestern Pacific Ocean.</title>
        <authorList>
            <person name="Gomila M."/>
            <person name="Mulet M."/>
            <person name="Garcia-Valdes E."/>
            <person name="Lalucat J."/>
        </authorList>
    </citation>
    <scope>NUCLEOTIDE SEQUENCE [LARGE SCALE GENOMIC DNA]</scope>
    <source>
        <strain evidence="3 4">DSM 100277</strain>
    </source>
</reference>
<dbReference type="RefSeq" id="WP_104736800.1">
    <property type="nucleotide sequence ID" value="NZ_BMHR01000002.1"/>
</dbReference>